<keyword evidence="4 7" id="KW-0560">Oxidoreductase</keyword>
<evidence type="ECO:0000313" key="8">
    <source>
        <dbReference type="EMBL" id="KVE28503.1"/>
    </source>
</evidence>
<dbReference type="GO" id="GO:0006707">
    <property type="term" value="P:cholesterol catabolic process"/>
    <property type="evidence" value="ECO:0007669"/>
    <property type="project" value="TreeGrafter"/>
</dbReference>
<dbReference type="InterPro" id="IPR002397">
    <property type="entry name" value="Cyt_P450_B"/>
</dbReference>
<dbReference type="Pfam" id="PF00067">
    <property type="entry name" value="p450"/>
    <property type="match status" value="1"/>
</dbReference>
<evidence type="ECO:0000256" key="2">
    <source>
        <dbReference type="ARBA" id="ARBA00022617"/>
    </source>
</evidence>
<dbReference type="PROSITE" id="PS00086">
    <property type="entry name" value="CYTOCHROME_P450"/>
    <property type="match status" value="1"/>
</dbReference>
<accession>A0A103E561</accession>
<evidence type="ECO:0000256" key="6">
    <source>
        <dbReference type="ARBA" id="ARBA00023033"/>
    </source>
</evidence>
<dbReference type="PRINTS" id="PR00359">
    <property type="entry name" value="BP450"/>
</dbReference>
<dbReference type="InterPro" id="IPR036396">
    <property type="entry name" value="Cyt_P450_sf"/>
</dbReference>
<dbReference type="OrthoDB" id="4168525at2"/>
<evidence type="ECO:0000256" key="4">
    <source>
        <dbReference type="ARBA" id="ARBA00023002"/>
    </source>
</evidence>
<dbReference type="PANTHER" id="PTHR46696:SF4">
    <property type="entry name" value="BIOTIN BIOSYNTHESIS CYTOCHROME P450"/>
    <property type="match status" value="1"/>
</dbReference>
<dbReference type="Gene3D" id="1.10.630.10">
    <property type="entry name" value="Cytochrome P450"/>
    <property type="match status" value="1"/>
</dbReference>
<dbReference type="InterPro" id="IPR017972">
    <property type="entry name" value="Cyt_P450_CS"/>
</dbReference>
<evidence type="ECO:0000256" key="7">
    <source>
        <dbReference type="RuleBase" id="RU000461"/>
    </source>
</evidence>
<evidence type="ECO:0000256" key="5">
    <source>
        <dbReference type="ARBA" id="ARBA00023004"/>
    </source>
</evidence>
<protein>
    <recommendedName>
        <fullName evidence="10">Cytochrome P450</fullName>
    </recommendedName>
</protein>
<dbReference type="GO" id="GO:0020037">
    <property type="term" value="F:heme binding"/>
    <property type="evidence" value="ECO:0007669"/>
    <property type="project" value="InterPro"/>
</dbReference>
<comment type="caution">
    <text evidence="8">The sequence shown here is derived from an EMBL/GenBank/DDBJ whole genome shotgun (WGS) entry which is preliminary data.</text>
</comment>
<dbReference type="GO" id="GO:0036199">
    <property type="term" value="F:cholest-4-en-3-one 26-monooxygenase activity"/>
    <property type="evidence" value="ECO:0007669"/>
    <property type="project" value="TreeGrafter"/>
</dbReference>
<keyword evidence="2 7" id="KW-0349">Heme</keyword>
<keyword evidence="6 7" id="KW-0503">Monooxygenase</keyword>
<dbReference type="SUPFAM" id="SSF48264">
    <property type="entry name" value="Cytochrome P450"/>
    <property type="match status" value="1"/>
</dbReference>
<dbReference type="InterPro" id="IPR001128">
    <property type="entry name" value="Cyt_P450"/>
</dbReference>
<dbReference type="AlphaFoldDB" id="A0A103E561"/>
<dbReference type="EMBL" id="LOWA01000018">
    <property type="protein sequence ID" value="KVE28503.1"/>
    <property type="molecule type" value="Genomic_DNA"/>
</dbReference>
<gene>
    <name evidence="8" type="ORF">WS67_07070</name>
</gene>
<dbReference type="PANTHER" id="PTHR46696">
    <property type="entry name" value="P450, PUTATIVE (EUROFUNG)-RELATED"/>
    <property type="match status" value="1"/>
</dbReference>
<evidence type="ECO:0000256" key="1">
    <source>
        <dbReference type="ARBA" id="ARBA00010617"/>
    </source>
</evidence>
<keyword evidence="3 7" id="KW-0479">Metal-binding</keyword>
<dbReference type="RefSeq" id="WP_059514584.1">
    <property type="nucleotide sequence ID" value="NZ_LOWA01000018.1"/>
</dbReference>
<dbReference type="GO" id="GO:0005506">
    <property type="term" value="F:iron ion binding"/>
    <property type="evidence" value="ECO:0007669"/>
    <property type="project" value="InterPro"/>
</dbReference>
<dbReference type="Proteomes" id="UP000062788">
    <property type="component" value="Unassembled WGS sequence"/>
</dbReference>
<evidence type="ECO:0008006" key="10">
    <source>
        <dbReference type="Google" id="ProtNLM"/>
    </source>
</evidence>
<name>A0A103E561_9BURK</name>
<evidence type="ECO:0000256" key="3">
    <source>
        <dbReference type="ARBA" id="ARBA00022723"/>
    </source>
</evidence>
<dbReference type="FunFam" id="1.10.630.10:FF:000018">
    <property type="entry name" value="Cytochrome P450 monooxygenase"/>
    <property type="match status" value="1"/>
</dbReference>
<proteinExistence type="inferred from homology"/>
<keyword evidence="9" id="KW-1185">Reference proteome</keyword>
<dbReference type="GO" id="GO:0008395">
    <property type="term" value="F:steroid hydroxylase activity"/>
    <property type="evidence" value="ECO:0007669"/>
    <property type="project" value="TreeGrafter"/>
</dbReference>
<comment type="similarity">
    <text evidence="1 7">Belongs to the cytochrome P450 family.</text>
</comment>
<organism evidence="8 9">
    <name type="scientific">Burkholderia singularis</name>
    <dbReference type="NCBI Taxonomy" id="1503053"/>
    <lineage>
        <taxon>Bacteria</taxon>
        <taxon>Pseudomonadati</taxon>
        <taxon>Pseudomonadota</taxon>
        <taxon>Betaproteobacteria</taxon>
        <taxon>Burkholderiales</taxon>
        <taxon>Burkholderiaceae</taxon>
        <taxon>Burkholderia</taxon>
        <taxon>pseudomallei group</taxon>
    </lineage>
</organism>
<evidence type="ECO:0000313" key="9">
    <source>
        <dbReference type="Proteomes" id="UP000062788"/>
    </source>
</evidence>
<reference evidence="8 9" key="1">
    <citation type="submission" date="2015-11" db="EMBL/GenBank/DDBJ databases">
        <title>Expanding the genomic diversity of Burkholderia species for the development of highly accurate diagnostics.</title>
        <authorList>
            <person name="Sahl J."/>
            <person name="Keim P."/>
            <person name="Wagner D."/>
        </authorList>
    </citation>
    <scope>NUCLEOTIDE SEQUENCE [LARGE SCALE GENOMIC DNA]</scope>
    <source>
        <strain evidence="8 9">TSV85</strain>
    </source>
</reference>
<sequence>MPTEQSCTTAFVDLDLTDPRTHLRADMTDYWRWARAHQPVRWHPAVNGAAPGFWVLAGYPDLIAVYRDADRFSSQRGNVLLTLLAGGDSAAGQMLAVTDPPRHGALRKLIAPALSKDAIARIEHLLRRRTEALLAEHIGAGAFDFARTIASRLPIWTICDLLGVPEDDHELLIAWDKQALSSEHEDQADPDGTAARQDILLYFLEHVARQRRRPGENLVGRLVQAEVNGARLTDEQVVANCYSLLLGGDETSRLSMIGAMHTFAQHPELWRAFRFAPVDLELVAEEVVRWHVPTMHFGRVALTDVQLGQHRIRAGDIVTLWNVSANRDERRFADPDSFRLDRRPNPHLSFGYGPHFCIGAQLARLELVTLLDAVRMAVTRITLAGQPAPIYSNFLHGFSTLPISLD</sequence>
<dbReference type="CDD" id="cd11033">
    <property type="entry name" value="CYP142-like"/>
    <property type="match status" value="1"/>
</dbReference>
<keyword evidence="5 7" id="KW-0408">Iron</keyword>